<dbReference type="SUPFAM" id="SSF53448">
    <property type="entry name" value="Nucleotide-diphospho-sugar transferases"/>
    <property type="match status" value="1"/>
</dbReference>
<dbReference type="PANTHER" id="PTHR43523">
    <property type="entry name" value="GLUCOSE-1-PHOSPHATE ADENYLYLTRANSFERASE-RELATED"/>
    <property type="match status" value="1"/>
</dbReference>
<dbReference type="Pfam" id="PF00483">
    <property type="entry name" value="NTP_transferase"/>
    <property type="match status" value="1"/>
</dbReference>
<evidence type="ECO:0000256" key="7">
    <source>
        <dbReference type="ARBA" id="ARBA00023277"/>
    </source>
</evidence>
<keyword evidence="11" id="KW-1185">Reference proteome</keyword>
<dbReference type="InterPro" id="IPR011004">
    <property type="entry name" value="Trimer_LpxA-like_sf"/>
</dbReference>
<dbReference type="EMBL" id="VFWZ01000001">
    <property type="protein sequence ID" value="TPN88862.1"/>
    <property type="molecule type" value="Genomic_DNA"/>
</dbReference>
<dbReference type="AlphaFoldDB" id="A0A504JJC6"/>
<dbReference type="Gene3D" id="3.90.550.10">
    <property type="entry name" value="Spore Coat Polysaccharide Biosynthesis Protein SpsA, Chain A"/>
    <property type="match status" value="1"/>
</dbReference>
<dbReference type="NCBIfam" id="TIGR02091">
    <property type="entry name" value="glgC"/>
    <property type="match status" value="1"/>
</dbReference>
<dbReference type="Proteomes" id="UP000315540">
    <property type="component" value="Unassembled WGS sequence"/>
</dbReference>
<evidence type="ECO:0000256" key="3">
    <source>
        <dbReference type="ARBA" id="ARBA00022679"/>
    </source>
</evidence>
<evidence type="ECO:0000256" key="8">
    <source>
        <dbReference type="NCBIfam" id="TIGR02091"/>
    </source>
</evidence>
<comment type="similarity">
    <text evidence="1">Belongs to the bacterial/plant glucose-1-phosphate adenylyltransferase family.</text>
</comment>
<keyword evidence="5" id="KW-0547">Nucleotide-binding</keyword>
<dbReference type="EC" id="2.7.7.27" evidence="8"/>
<organism evidence="10 11">
    <name type="scientific">Aquimarina algicola</name>
    <dbReference type="NCBI Taxonomy" id="2589995"/>
    <lineage>
        <taxon>Bacteria</taxon>
        <taxon>Pseudomonadati</taxon>
        <taxon>Bacteroidota</taxon>
        <taxon>Flavobacteriia</taxon>
        <taxon>Flavobacteriales</taxon>
        <taxon>Flavobacteriaceae</taxon>
        <taxon>Aquimarina</taxon>
    </lineage>
</organism>
<evidence type="ECO:0000256" key="5">
    <source>
        <dbReference type="ARBA" id="ARBA00022741"/>
    </source>
</evidence>
<dbReference type="RefSeq" id="WP_140588820.1">
    <property type="nucleotide sequence ID" value="NZ_VFWZ01000001.1"/>
</dbReference>
<reference evidence="10 11" key="1">
    <citation type="submission" date="2019-06" db="EMBL/GenBank/DDBJ databases">
        <authorList>
            <person name="Meng X."/>
        </authorList>
    </citation>
    <scope>NUCLEOTIDE SEQUENCE [LARGE SCALE GENOMIC DNA]</scope>
    <source>
        <strain evidence="10 11">M625</strain>
    </source>
</reference>
<keyword evidence="4 10" id="KW-0548">Nucleotidyltransferase</keyword>
<evidence type="ECO:0000313" key="10">
    <source>
        <dbReference type="EMBL" id="TPN88862.1"/>
    </source>
</evidence>
<comment type="caution">
    <text evidence="10">The sequence shown here is derived from an EMBL/GenBank/DDBJ whole genome shotgun (WGS) entry which is preliminary data.</text>
</comment>
<feature type="domain" description="Nucleotidyl transferase" evidence="9">
    <location>
        <begin position="8"/>
        <end position="270"/>
    </location>
</feature>
<evidence type="ECO:0000256" key="2">
    <source>
        <dbReference type="ARBA" id="ARBA00022600"/>
    </source>
</evidence>
<dbReference type="PANTHER" id="PTHR43523:SF12">
    <property type="entry name" value="GLUCOSE-1-PHOSPHATE ADENYLYLTRANSFERASE LARGE SUBUNIT 1, CHLOROPLASTIC-RELATED"/>
    <property type="match status" value="1"/>
</dbReference>
<dbReference type="GO" id="GO:0005978">
    <property type="term" value="P:glycogen biosynthetic process"/>
    <property type="evidence" value="ECO:0007669"/>
    <property type="project" value="UniProtKB-UniRule"/>
</dbReference>
<gene>
    <name evidence="10" type="ORF">FHK87_01210</name>
</gene>
<keyword evidence="7" id="KW-0119">Carbohydrate metabolism</keyword>
<keyword evidence="3 10" id="KW-0808">Transferase</keyword>
<dbReference type="CDD" id="cd02508">
    <property type="entry name" value="ADP_Glucose_PP"/>
    <property type="match status" value="1"/>
</dbReference>
<dbReference type="Gene3D" id="2.160.10.10">
    <property type="entry name" value="Hexapeptide repeat proteins"/>
    <property type="match status" value="1"/>
</dbReference>
<dbReference type="GO" id="GO:0005524">
    <property type="term" value="F:ATP binding"/>
    <property type="evidence" value="ECO:0007669"/>
    <property type="project" value="UniProtKB-KW"/>
</dbReference>
<dbReference type="OrthoDB" id="9801810at2"/>
<proteinExistence type="inferred from homology"/>
<keyword evidence="6" id="KW-0067">ATP-binding</keyword>
<evidence type="ECO:0000259" key="9">
    <source>
        <dbReference type="Pfam" id="PF00483"/>
    </source>
</evidence>
<dbReference type="InterPro" id="IPR005835">
    <property type="entry name" value="NTP_transferase_dom"/>
</dbReference>
<dbReference type="NCBIfam" id="NF002772">
    <property type="entry name" value="PRK02862.1"/>
    <property type="match status" value="1"/>
</dbReference>
<dbReference type="GO" id="GO:0008878">
    <property type="term" value="F:glucose-1-phosphate adenylyltransferase activity"/>
    <property type="evidence" value="ECO:0007669"/>
    <property type="project" value="UniProtKB-UniRule"/>
</dbReference>
<keyword evidence="2" id="KW-0321">Glycogen metabolism</keyword>
<dbReference type="InterPro" id="IPR005836">
    <property type="entry name" value="ADP_Glu_pyroP_CS"/>
</dbReference>
<dbReference type="PROSITE" id="PS00809">
    <property type="entry name" value="ADP_GLC_PYROPHOSPH_2"/>
    <property type="match status" value="1"/>
</dbReference>
<sequence length="424" mass="47686">MINKKVLAIILGGGQGTRLFPLTEKRSKPAVSIAGKYRLVDIPISNCIHCDIKRMFVLTQFNSASLNRHIKNTYVFSSFSDAFVDILAAEQTPDNKTWYQGTADAVRQSMYHLLNHEFEYALILSGDQLYKMDFNEMLDEHIEKGADISIATLPVKPKEATQFGILKTNEESFISSFIEKPSLDKLPGWESEVSEEMKNEDRQYLASMGIYIFNKQLLIDILSDPDTIDFGKEIIPQSIGKHNVLAYQYEGYWTDIGNVPAFFEANISLTDDIPQFDLFSKNSSVLTRPRILPPTKMSGTTIHKSMIAEGCIINAKEIKRSVIGIRSRIGKDTVIKNTYMIGSNSYQEVEELEHNKKEGVPSLGVGENCYINNTIIDKDACIGDNVHIEGGEHLEDVEHDSYIIREGVVVIKSRSVIPDGFRIS</sequence>
<dbReference type="CDD" id="cd04651">
    <property type="entry name" value="LbH_G1P_AT_C"/>
    <property type="match status" value="1"/>
</dbReference>
<evidence type="ECO:0000256" key="4">
    <source>
        <dbReference type="ARBA" id="ARBA00022695"/>
    </source>
</evidence>
<dbReference type="InterPro" id="IPR029044">
    <property type="entry name" value="Nucleotide-diphossugar_trans"/>
</dbReference>
<dbReference type="PROSITE" id="PS00810">
    <property type="entry name" value="ADP_GLC_PYROPHOSPH_3"/>
    <property type="match status" value="1"/>
</dbReference>
<evidence type="ECO:0000256" key="6">
    <source>
        <dbReference type="ARBA" id="ARBA00022840"/>
    </source>
</evidence>
<evidence type="ECO:0000256" key="1">
    <source>
        <dbReference type="ARBA" id="ARBA00010443"/>
    </source>
</evidence>
<dbReference type="PROSITE" id="PS00808">
    <property type="entry name" value="ADP_GLC_PYROPHOSPH_1"/>
    <property type="match status" value="1"/>
</dbReference>
<dbReference type="InterPro" id="IPR011831">
    <property type="entry name" value="ADP-Glc_PPase"/>
</dbReference>
<protein>
    <recommendedName>
        <fullName evidence="8">Glucose-1-phosphate adenylyltransferase</fullName>
        <ecNumber evidence="8">2.7.7.27</ecNumber>
    </recommendedName>
</protein>
<dbReference type="SUPFAM" id="SSF51161">
    <property type="entry name" value="Trimeric LpxA-like enzymes"/>
    <property type="match status" value="1"/>
</dbReference>
<name>A0A504JJC6_9FLAO</name>
<dbReference type="Pfam" id="PF25247">
    <property type="entry name" value="LbH_GLGC"/>
    <property type="match status" value="1"/>
</dbReference>
<evidence type="ECO:0000313" key="11">
    <source>
        <dbReference type="Proteomes" id="UP000315540"/>
    </source>
</evidence>
<accession>A0A504JJC6</accession>